<dbReference type="EMBL" id="ML769411">
    <property type="protein sequence ID" value="KAE9405157.1"/>
    <property type="molecule type" value="Genomic_DNA"/>
</dbReference>
<feature type="domain" description="HNH nuclease" evidence="1">
    <location>
        <begin position="160"/>
        <end position="266"/>
    </location>
</feature>
<dbReference type="OrthoDB" id="2104739at2759"/>
<sequence length="302" mass="33513">MFNLVSYLETALPEPGSNATQGLTDDQKKCYKLIRSAELEALKRYSASEGPAQQKAKEDVVCARVAGGLVIHLHAKRTILGSQPVCQLTKEIATGSKSEVVYGIGKNQVGKQSYPHLPSNHPSRPSFDTLETMMADDMNQSGDDYRPARKKTLARDGYRCMVTGIFNEHSVFNNTELQSLVDAHTAIAEIQTCHILNQSTSQKLGEETDHSARISHAGSVFAILKLFGLEDLVEKLMKKNGVHGLDNLLSLCESLHTCFDKQKLWFDQTDKPNTYKVELAYPHHRKRVQFLQSGSGVYGVYG</sequence>
<evidence type="ECO:0000259" key="1">
    <source>
        <dbReference type="Pfam" id="PF13391"/>
    </source>
</evidence>
<protein>
    <recommendedName>
        <fullName evidence="1">HNH nuclease domain-containing protein</fullName>
    </recommendedName>
</protein>
<organism evidence="2 3">
    <name type="scientific">Gymnopus androsaceus JB14</name>
    <dbReference type="NCBI Taxonomy" id="1447944"/>
    <lineage>
        <taxon>Eukaryota</taxon>
        <taxon>Fungi</taxon>
        <taxon>Dikarya</taxon>
        <taxon>Basidiomycota</taxon>
        <taxon>Agaricomycotina</taxon>
        <taxon>Agaricomycetes</taxon>
        <taxon>Agaricomycetidae</taxon>
        <taxon>Agaricales</taxon>
        <taxon>Marasmiineae</taxon>
        <taxon>Omphalotaceae</taxon>
        <taxon>Gymnopus</taxon>
    </lineage>
</organism>
<gene>
    <name evidence="2" type="ORF">BT96DRAFT_1015816</name>
</gene>
<name>A0A6A4I7X5_9AGAR</name>
<dbReference type="AlphaFoldDB" id="A0A6A4I7X5"/>
<proteinExistence type="predicted"/>
<dbReference type="Proteomes" id="UP000799118">
    <property type="component" value="Unassembled WGS sequence"/>
</dbReference>
<keyword evidence="3" id="KW-1185">Reference proteome</keyword>
<evidence type="ECO:0000313" key="3">
    <source>
        <dbReference type="Proteomes" id="UP000799118"/>
    </source>
</evidence>
<evidence type="ECO:0000313" key="2">
    <source>
        <dbReference type="EMBL" id="KAE9405157.1"/>
    </source>
</evidence>
<dbReference type="Pfam" id="PF13391">
    <property type="entry name" value="HNH_2"/>
    <property type="match status" value="1"/>
</dbReference>
<accession>A0A6A4I7X5</accession>
<reference evidence="2" key="1">
    <citation type="journal article" date="2019" name="Environ. Microbiol.">
        <title>Fungal ecological strategies reflected in gene transcription - a case study of two litter decomposers.</title>
        <authorList>
            <person name="Barbi F."/>
            <person name="Kohler A."/>
            <person name="Barry K."/>
            <person name="Baskaran P."/>
            <person name="Daum C."/>
            <person name="Fauchery L."/>
            <person name="Ihrmark K."/>
            <person name="Kuo A."/>
            <person name="LaButti K."/>
            <person name="Lipzen A."/>
            <person name="Morin E."/>
            <person name="Grigoriev I.V."/>
            <person name="Henrissat B."/>
            <person name="Lindahl B."/>
            <person name="Martin F."/>
        </authorList>
    </citation>
    <scope>NUCLEOTIDE SEQUENCE</scope>
    <source>
        <strain evidence="2">JB14</strain>
    </source>
</reference>
<dbReference type="InterPro" id="IPR003615">
    <property type="entry name" value="HNH_nuc"/>
</dbReference>